<accession>A0A9N9U9H7</accession>
<evidence type="ECO:0000313" key="2">
    <source>
        <dbReference type="EMBL" id="CAG9982088.1"/>
    </source>
</evidence>
<name>A0A9N9U9H7_9HYPO</name>
<comment type="caution">
    <text evidence="2">The sequence shown here is derived from an EMBL/GenBank/DDBJ whole genome shotgun (WGS) entry which is preliminary data.</text>
</comment>
<organism evidence="2 3">
    <name type="scientific">Clonostachys byssicola</name>
    <dbReference type="NCBI Taxonomy" id="160290"/>
    <lineage>
        <taxon>Eukaryota</taxon>
        <taxon>Fungi</taxon>
        <taxon>Dikarya</taxon>
        <taxon>Ascomycota</taxon>
        <taxon>Pezizomycotina</taxon>
        <taxon>Sordariomycetes</taxon>
        <taxon>Hypocreomycetidae</taxon>
        <taxon>Hypocreales</taxon>
        <taxon>Bionectriaceae</taxon>
        <taxon>Clonostachys</taxon>
    </lineage>
</organism>
<protein>
    <submittedName>
        <fullName evidence="2">Uncharacterized protein</fullName>
    </submittedName>
</protein>
<feature type="region of interest" description="Disordered" evidence="1">
    <location>
        <begin position="64"/>
        <end position="85"/>
    </location>
</feature>
<keyword evidence="3" id="KW-1185">Reference proteome</keyword>
<sequence length="122" mass="12771">MSGIGLGGCDPSLPALVVCSIRELQPGNGRKERNLQARAVRHISVRQLGRSLHYRTGQYAQGMQGDAPSPLHPVANANGSPAHGMTTQVATNRQQRALGVACAQARRLAKVVVQVVGAGTPT</sequence>
<proteinExistence type="predicted"/>
<dbReference type="EMBL" id="CABFNO020001328">
    <property type="protein sequence ID" value="CAG9982088.1"/>
    <property type="molecule type" value="Genomic_DNA"/>
</dbReference>
<evidence type="ECO:0000256" key="1">
    <source>
        <dbReference type="SAM" id="MobiDB-lite"/>
    </source>
</evidence>
<gene>
    <name evidence="2" type="ORF">CBYS24578_00009656</name>
</gene>
<reference evidence="2" key="1">
    <citation type="submission" date="2021-10" db="EMBL/GenBank/DDBJ databases">
        <authorList>
            <person name="Piombo E."/>
        </authorList>
    </citation>
    <scope>NUCLEOTIDE SEQUENCE</scope>
</reference>
<dbReference type="Proteomes" id="UP000754883">
    <property type="component" value="Unassembled WGS sequence"/>
</dbReference>
<dbReference type="AlphaFoldDB" id="A0A9N9U9H7"/>
<evidence type="ECO:0000313" key="3">
    <source>
        <dbReference type="Proteomes" id="UP000754883"/>
    </source>
</evidence>